<dbReference type="Proteomes" id="UP001281761">
    <property type="component" value="Unassembled WGS sequence"/>
</dbReference>
<sequence length="582" mass="65785">MGKSASRFPFITLLMSFGTESVTTNKVGEQIYVFKRKKKKVRTGTTTISMDSGNRTLPNCYTPSYLYTYDVYSHMKPEPVEPDAKKENEKAYNAQAASLPCGPLSILPPSVGGQSDGNLEAQRTLEVDMNILQESTVANETRILPKGAMIKENSVLAKGSSLCTLAVVNRLENTKWHVVDDLTFCADSKLESDSSYVLFTSPKVPKYTPQEQAALLNTIEHEPSLQRMSTKLLRSPTLSFIPRFVLNPKRTKKAIAKLWKSPNELTEIEPKLLFSDKEYIKTLESMSPSAEFNQQRERFFMQAFNCKEADCEPIPAGAPNQRHWSQFDVSVACPTVRSHPAVEKFRLKGDYTAASFIPRENVWVMDGHARKLKEVTLARTGRLILSSAAALEPNTNPAHFRCYFCDRIFTEFFPSHYCQNVAQKYEEALETNEQEMLPEDEGIFLEQSSLTGRERRNDFDPSFEFNLISTRPLDLGVGSNEKWRELKGIKLTYPHPSKPIPKSSVSLEALCCWAQDRFSPFEIRGTSLVDTKRRKDRPAKIVELIDNGQALTKADSKHILSDKRALSLLPESDLILKLESRL</sequence>
<evidence type="ECO:0000313" key="2">
    <source>
        <dbReference type="EMBL" id="KAK2944191.1"/>
    </source>
</evidence>
<name>A0ABQ9WXF2_9EUKA</name>
<comment type="caution">
    <text evidence="2">The sequence shown here is derived from an EMBL/GenBank/DDBJ whole genome shotgun (WGS) entry which is preliminary data.</text>
</comment>
<gene>
    <name evidence="2" type="ORF">BLNAU_20900</name>
</gene>
<organism evidence="2 3">
    <name type="scientific">Blattamonas nauphoetae</name>
    <dbReference type="NCBI Taxonomy" id="2049346"/>
    <lineage>
        <taxon>Eukaryota</taxon>
        <taxon>Metamonada</taxon>
        <taxon>Preaxostyla</taxon>
        <taxon>Oxymonadida</taxon>
        <taxon>Blattamonas</taxon>
    </lineage>
</organism>
<accession>A0ABQ9WXF2</accession>
<evidence type="ECO:0000313" key="3">
    <source>
        <dbReference type="Proteomes" id="UP001281761"/>
    </source>
</evidence>
<protein>
    <submittedName>
        <fullName evidence="2">Uncharacterized protein</fullName>
    </submittedName>
</protein>
<dbReference type="EMBL" id="JARBJD010000310">
    <property type="protein sequence ID" value="KAK2944191.1"/>
    <property type="molecule type" value="Genomic_DNA"/>
</dbReference>
<feature type="chain" id="PRO_5046106955" evidence="1">
    <location>
        <begin position="22"/>
        <end position="582"/>
    </location>
</feature>
<evidence type="ECO:0000256" key="1">
    <source>
        <dbReference type="SAM" id="SignalP"/>
    </source>
</evidence>
<proteinExistence type="predicted"/>
<keyword evidence="1" id="KW-0732">Signal</keyword>
<reference evidence="2 3" key="1">
    <citation type="journal article" date="2022" name="bioRxiv">
        <title>Genomics of Preaxostyla Flagellates Illuminates Evolutionary Transitions and the Path Towards Mitochondrial Loss.</title>
        <authorList>
            <person name="Novak L.V.F."/>
            <person name="Treitli S.C."/>
            <person name="Pyrih J."/>
            <person name="Halakuc P."/>
            <person name="Pipaliya S.V."/>
            <person name="Vacek V."/>
            <person name="Brzon O."/>
            <person name="Soukal P."/>
            <person name="Eme L."/>
            <person name="Dacks J.B."/>
            <person name="Karnkowska A."/>
            <person name="Elias M."/>
            <person name="Hampl V."/>
        </authorList>
    </citation>
    <scope>NUCLEOTIDE SEQUENCE [LARGE SCALE GENOMIC DNA]</scope>
    <source>
        <strain evidence="2">NAU3</strain>
        <tissue evidence="2">Gut</tissue>
    </source>
</reference>
<feature type="signal peptide" evidence="1">
    <location>
        <begin position="1"/>
        <end position="21"/>
    </location>
</feature>
<keyword evidence="3" id="KW-1185">Reference proteome</keyword>